<dbReference type="InterPro" id="IPR036425">
    <property type="entry name" value="MoaB/Mog-like_dom_sf"/>
</dbReference>
<dbReference type="InterPro" id="IPR036688">
    <property type="entry name" value="MoeA_C_domain_IV_sf"/>
</dbReference>
<feature type="domain" description="MoaB/Mog" evidence="8">
    <location>
        <begin position="181"/>
        <end position="318"/>
    </location>
</feature>
<dbReference type="Gene3D" id="2.40.340.10">
    <property type="entry name" value="MoeA, C-terminal, domain IV"/>
    <property type="match status" value="1"/>
</dbReference>
<keyword evidence="10" id="KW-1185">Reference proteome</keyword>
<dbReference type="SUPFAM" id="SSF53218">
    <property type="entry name" value="Molybdenum cofactor biosynthesis proteins"/>
    <property type="match status" value="1"/>
</dbReference>
<comment type="pathway">
    <text evidence="2 7">Cofactor biosynthesis; molybdopterin biosynthesis.</text>
</comment>
<dbReference type="Gene3D" id="3.90.105.10">
    <property type="entry name" value="Molybdopterin biosynthesis moea protein, domain 2"/>
    <property type="match status" value="1"/>
</dbReference>
<reference evidence="9" key="1">
    <citation type="submission" date="2021-03" db="EMBL/GenBank/DDBJ databases">
        <title>Actinotalea soli sp. nov., isolated from soil.</title>
        <authorList>
            <person name="Ping W."/>
            <person name="Zhang J."/>
        </authorList>
    </citation>
    <scope>NUCLEOTIDE SEQUENCE</scope>
    <source>
        <strain evidence="9">BY-33</strain>
    </source>
</reference>
<dbReference type="Gene3D" id="2.170.190.11">
    <property type="entry name" value="Molybdopterin biosynthesis moea protein, domain 3"/>
    <property type="match status" value="1"/>
</dbReference>
<keyword evidence="7" id="KW-0460">Magnesium</keyword>
<dbReference type="SMART" id="SM00852">
    <property type="entry name" value="MoCF_biosynth"/>
    <property type="match status" value="1"/>
</dbReference>
<evidence type="ECO:0000256" key="7">
    <source>
        <dbReference type="RuleBase" id="RU365090"/>
    </source>
</evidence>
<evidence type="ECO:0000313" key="10">
    <source>
        <dbReference type="Proteomes" id="UP000664209"/>
    </source>
</evidence>
<dbReference type="NCBIfam" id="NF045515">
    <property type="entry name" value="Glp_gephyrin"/>
    <property type="match status" value="1"/>
</dbReference>
<dbReference type="NCBIfam" id="TIGR00177">
    <property type="entry name" value="molyb_syn"/>
    <property type="match status" value="1"/>
</dbReference>
<comment type="cofactor">
    <cofactor evidence="7">
        <name>Mg(2+)</name>
        <dbReference type="ChEBI" id="CHEBI:18420"/>
    </cofactor>
</comment>
<evidence type="ECO:0000256" key="3">
    <source>
        <dbReference type="ARBA" id="ARBA00010763"/>
    </source>
</evidence>
<dbReference type="EMBL" id="JAGEMK010000004">
    <property type="protein sequence ID" value="MBO1752017.1"/>
    <property type="molecule type" value="Genomic_DNA"/>
</dbReference>
<comment type="function">
    <text evidence="1 7">Catalyzes the insertion of molybdate into adenylated molybdopterin with the concomitant release of AMP.</text>
</comment>
<keyword evidence="7" id="KW-0479">Metal-binding</keyword>
<evidence type="ECO:0000256" key="2">
    <source>
        <dbReference type="ARBA" id="ARBA00005046"/>
    </source>
</evidence>
<evidence type="ECO:0000259" key="8">
    <source>
        <dbReference type="SMART" id="SM00852"/>
    </source>
</evidence>
<dbReference type="SUPFAM" id="SSF63867">
    <property type="entry name" value="MoeA C-terminal domain-like"/>
    <property type="match status" value="1"/>
</dbReference>
<dbReference type="SUPFAM" id="SSF63882">
    <property type="entry name" value="MoeA N-terminal region -like"/>
    <property type="match status" value="1"/>
</dbReference>
<organism evidence="9 10">
    <name type="scientific">Actinotalea soli</name>
    <dbReference type="NCBI Taxonomy" id="2819234"/>
    <lineage>
        <taxon>Bacteria</taxon>
        <taxon>Bacillati</taxon>
        <taxon>Actinomycetota</taxon>
        <taxon>Actinomycetes</taxon>
        <taxon>Micrococcales</taxon>
        <taxon>Cellulomonadaceae</taxon>
        <taxon>Actinotalea</taxon>
    </lineage>
</organism>
<dbReference type="GO" id="GO:0046872">
    <property type="term" value="F:metal ion binding"/>
    <property type="evidence" value="ECO:0007669"/>
    <property type="project" value="UniProtKB-UniRule"/>
</dbReference>
<comment type="caution">
    <text evidence="9">The sequence shown here is derived from an EMBL/GenBank/DDBJ whole genome shotgun (WGS) entry which is preliminary data.</text>
</comment>
<gene>
    <name evidence="9" type="ORF">J4G33_09405</name>
</gene>
<evidence type="ECO:0000256" key="6">
    <source>
        <dbReference type="ARBA" id="ARBA00047317"/>
    </source>
</evidence>
<dbReference type="Gene3D" id="3.40.980.10">
    <property type="entry name" value="MoaB/Mog-like domain"/>
    <property type="match status" value="1"/>
</dbReference>
<accession>A0A939RSN9</accession>
<dbReference type="Proteomes" id="UP000664209">
    <property type="component" value="Unassembled WGS sequence"/>
</dbReference>
<evidence type="ECO:0000256" key="1">
    <source>
        <dbReference type="ARBA" id="ARBA00002901"/>
    </source>
</evidence>
<dbReference type="RefSeq" id="WP_208055707.1">
    <property type="nucleotide sequence ID" value="NZ_JAGEMK010000004.1"/>
</dbReference>
<dbReference type="InterPro" id="IPR001453">
    <property type="entry name" value="MoaB/Mog_dom"/>
</dbReference>
<dbReference type="AlphaFoldDB" id="A0A939RSN9"/>
<dbReference type="PANTHER" id="PTHR10192">
    <property type="entry name" value="MOLYBDOPTERIN BIOSYNTHESIS PROTEIN"/>
    <property type="match status" value="1"/>
</dbReference>
<dbReference type="GO" id="GO:0005829">
    <property type="term" value="C:cytosol"/>
    <property type="evidence" value="ECO:0007669"/>
    <property type="project" value="TreeGrafter"/>
</dbReference>
<dbReference type="CDD" id="cd00887">
    <property type="entry name" value="MoeA"/>
    <property type="match status" value="1"/>
</dbReference>
<sequence>MRSVHDHLAAVLDAARPVPPLDVVLSDAAGCILAEDVTAPYDVPPWAVADCDGYAVRSEDVGLRGPAPVGEVVLPVVHDAPVSSTEPLRLVGGSAILVASGAPLPHGADAVVPVERTDRGRARVAVRGGADPGEHVRPVGRDAAAGDRLLAEGSRVGARHLAVAAALGRGRLRVHPAPRVVVVSVGDELVLPGRPRTDGGVHDADAHALAAAIQDTGATAVRVGPVPDDRAGLREIIADQLVRADLLVITGGLSAGPWDTVTDVLAPLGTVRFDHVAMAPGARQGFGTVDGIPVFALPGHPVSAQVAYEVFVRPALRTMGGHADIFRPSLRAAATRPWASPSGVRQFVPARVLGSPTDGYTVSPVGDPSQVALSSLAGANALAVVGEDTTQVRAGDTLACLVLES</sequence>
<dbReference type="PANTHER" id="PTHR10192:SF5">
    <property type="entry name" value="GEPHYRIN"/>
    <property type="match status" value="1"/>
</dbReference>
<dbReference type="InterPro" id="IPR036135">
    <property type="entry name" value="MoeA_linker/N_sf"/>
</dbReference>
<keyword evidence="7" id="KW-0808">Transferase</keyword>
<dbReference type="Pfam" id="PF03453">
    <property type="entry name" value="MoeA_N"/>
    <property type="match status" value="1"/>
</dbReference>
<dbReference type="EC" id="2.10.1.1" evidence="7"/>
<name>A0A939RSN9_9CELL</name>
<keyword evidence="5 7" id="KW-0501">Molybdenum cofactor biosynthesis</keyword>
<proteinExistence type="inferred from homology"/>
<dbReference type="InterPro" id="IPR038987">
    <property type="entry name" value="MoeA-like"/>
</dbReference>
<dbReference type="InterPro" id="IPR005110">
    <property type="entry name" value="MoeA_linker/N"/>
</dbReference>
<dbReference type="Pfam" id="PF03454">
    <property type="entry name" value="MoeA_C"/>
    <property type="match status" value="1"/>
</dbReference>
<dbReference type="GO" id="GO:0006777">
    <property type="term" value="P:Mo-molybdopterin cofactor biosynthetic process"/>
    <property type="evidence" value="ECO:0007669"/>
    <property type="project" value="UniProtKB-UniRule"/>
</dbReference>
<evidence type="ECO:0000313" key="9">
    <source>
        <dbReference type="EMBL" id="MBO1752017.1"/>
    </source>
</evidence>
<dbReference type="InterPro" id="IPR005111">
    <property type="entry name" value="MoeA_C_domain_IV"/>
</dbReference>
<keyword evidence="4 7" id="KW-0500">Molybdenum</keyword>
<evidence type="ECO:0000256" key="5">
    <source>
        <dbReference type="ARBA" id="ARBA00023150"/>
    </source>
</evidence>
<dbReference type="Pfam" id="PF00994">
    <property type="entry name" value="MoCF_biosynth"/>
    <property type="match status" value="1"/>
</dbReference>
<dbReference type="GO" id="GO:0061599">
    <property type="term" value="F:molybdopterin molybdotransferase activity"/>
    <property type="evidence" value="ECO:0007669"/>
    <property type="project" value="UniProtKB-UniRule"/>
</dbReference>
<protein>
    <recommendedName>
        <fullName evidence="7">Molybdopterin molybdenumtransferase</fullName>
        <ecNumber evidence="7">2.10.1.1</ecNumber>
    </recommendedName>
</protein>
<comment type="similarity">
    <text evidence="3 7">Belongs to the MoeA family.</text>
</comment>
<evidence type="ECO:0000256" key="4">
    <source>
        <dbReference type="ARBA" id="ARBA00022505"/>
    </source>
</evidence>
<comment type="catalytic activity">
    <reaction evidence="6">
        <text>adenylyl-molybdopterin + molybdate = Mo-molybdopterin + AMP + H(+)</text>
        <dbReference type="Rhea" id="RHEA:35047"/>
        <dbReference type="ChEBI" id="CHEBI:15378"/>
        <dbReference type="ChEBI" id="CHEBI:36264"/>
        <dbReference type="ChEBI" id="CHEBI:62727"/>
        <dbReference type="ChEBI" id="CHEBI:71302"/>
        <dbReference type="ChEBI" id="CHEBI:456215"/>
        <dbReference type="EC" id="2.10.1.1"/>
    </reaction>
</comment>